<protein>
    <submittedName>
        <fullName evidence="8">Two component transcriptional regulator, winged helix family</fullName>
    </submittedName>
</protein>
<dbReference type="InterPro" id="IPR001789">
    <property type="entry name" value="Sig_transdc_resp-reg_receiver"/>
</dbReference>
<dbReference type="AlphaFoldDB" id="D7BN76"/>
<dbReference type="Gene3D" id="6.10.250.690">
    <property type="match status" value="1"/>
</dbReference>
<dbReference type="EMBL" id="CP002045">
    <property type="protein sequence ID" value="ADH92375.1"/>
    <property type="molecule type" value="Genomic_DNA"/>
</dbReference>
<evidence type="ECO:0000313" key="8">
    <source>
        <dbReference type="EMBL" id="ADH92375.1"/>
    </source>
</evidence>
<evidence type="ECO:0000259" key="7">
    <source>
        <dbReference type="PROSITE" id="PS51755"/>
    </source>
</evidence>
<dbReference type="SUPFAM" id="SSF52172">
    <property type="entry name" value="CheY-like"/>
    <property type="match status" value="1"/>
</dbReference>
<dbReference type="Pfam" id="PF00486">
    <property type="entry name" value="Trans_reg_C"/>
    <property type="match status" value="1"/>
</dbReference>
<dbReference type="STRING" id="644284.Arch_0641"/>
<dbReference type="InterPro" id="IPR016032">
    <property type="entry name" value="Sig_transdc_resp-reg_C-effctor"/>
</dbReference>
<dbReference type="InterPro" id="IPR039420">
    <property type="entry name" value="WalR-like"/>
</dbReference>
<dbReference type="InterPro" id="IPR001867">
    <property type="entry name" value="OmpR/PhoB-type_DNA-bd"/>
</dbReference>
<dbReference type="Gene3D" id="1.10.10.10">
    <property type="entry name" value="Winged helix-like DNA-binding domain superfamily/Winged helix DNA-binding domain"/>
    <property type="match status" value="1"/>
</dbReference>
<keyword evidence="2" id="KW-0902">Two-component regulatory system</keyword>
<feature type="domain" description="OmpR/PhoB-type" evidence="7">
    <location>
        <begin position="121"/>
        <end position="222"/>
    </location>
</feature>
<evidence type="ECO:0000313" key="9">
    <source>
        <dbReference type="Proteomes" id="UP000000376"/>
    </source>
</evidence>
<evidence type="ECO:0000256" key="1">
    <source>
        <dbReference type="ARBA" id="ARBA00022553"/>
    </source>
</evidence>
<dbReference type="SUPFAM" id="SSF46894">
    <property type="entry name" value="C-terminal effector domain of the bipartite response regulators"/>
    <property type="match status" value="1"/>
</dbReference>
<dbReference type="PROSITE" id="PS51755">
    <property type="entry name" value="OMPR_PHOB"/>
    <property type="match status" value="1"/>
</dbReference>
<dbReference type="InterPro" id="IPR011006">
    <property type="entry name" value="CheY-like_superfamily"/>
</dbReference>
<dbReference type="GO" id="GO:0005829">
    <property type="term" value="C:cytosol"/>
    <property type="evidence" value="ECO:0007669"/>
    <property type="project" value="TreeGrafter"/>
</dbReference>
<organism evidence="8 9">
    <name type="scientific">Arcanobacterium haemolyticum (strain ATCC 9345 / DSM 20595 / CCM 5947 / CCUG 17215 / LMG 16163 / NBRC 15585 / NCTC 8452 / 11018)</name>
    <dbReference type="NCBI Taxonomy" id="644284"/>
    <lineage>
        <taxon>Bacteria</taxon>
        <taxon>Bacillati</taxon>
        <taxon>Actinomycetota</taxon>
        <taxon>Actinomycetes</taxon>
        <taxon>Actinomycetales</taxon>
        <taxon>Actinomycetaceae</taxon>
        <taxon>Arcanobacterium</taxon>
    </lineage>
</organism>
<dbReference type="GO" id="GO:0000156">
    <property type="term" value="F:phosphorelay response regulator activity"/>
    <property type="evidence" value="ECO:0007669"/>
    <property type="project" value="TreeGrafter"/>
</dbReference>
<dbReference type="GO" id="GO:0006355">
    <property type="term" value="P:regulation of DNA-templated transcription"/>
    <property type="evidence" value="ECO:0007669"/>
    <property type="project" value="InterPro"/>
</dbReference>
<evidence type="ECO:0000256" key="2">
    <source>
        <dbReference type="ARBA" id="ARBA00023012"/>
    </source>
</evidence>
<evidence type="ECO:0000256" key="3">
    <source>
        <dbReference type="ARBA" id="ARBA00023125"/>
    </source>
</evidence>
<dbReference type="KEGG" id="ahe:Arch_0641"/>
<dbReference type="PANTHER" id="PTHR48111">
    <property type="entry name" value="REGULATOR OF RPOS"/>
    <property type="match status" value="1"/>
</dbReference>
<evidence type="ECO:0000256" key="5">
    <source>
        <dbReference type="PROSITE-ProRule" id="PRU01091"/>
    </source>
</evidence>
<feature type="DNA-binding region" description="OmpR/PhoB-type" evidence="5">
    <location>
        <begin position="121"/>
        <end position="222"/>
    </location>
</feature>
<dbReference type="GO" id="GO:0000976">
    <property type="term" value="F:transcription cis-regulatory region binding"/>
    <property type="evidence" value="ECO:0007669"/>
    <property type="project" value="TreeGrafter"/>
</dbReference>
<feature type="modified residue" description="4-aspartylphosphate" evidence="4">
    <location>
        <position position="52"/>
    </location>
</feature>
<feature type="domain" description="Response regulatory" evidence="6">
    <location>
        <begin position="3"/>
        <end position="116"/>
    </location>
</feature>
<dbReference type="PROSITE" id="PS50110">
    <property type="entry name" value="RESPONSE_REGULATORY"/>
    <property type="match status" value="1"/>
</dbReference>
<accession>D7BN76</accession>
<dbReference type="CDD" id="cd00383">
    <property type="entry name" value="trans_reg_C"/>
    <property type="match status" value="1"/>
</dbReference>
<dbReference type="Pfam" id="PF00072">
    <property type="entry name" value="Response_reg"/>
    <property type="match status" value="1"/>
</dbReference>
<dbReference type="SMART" id="SM00448">
    <property type="entry name" value="REC"/>
    <property type="match status" value="1"/>
</dbReference>
<dbReference type="RefSeq" id="WP_013169873.1">
    <property type="nucleotide sequence ID" value="NC_014218.1"/>
</dbReference>
<gene>
    <name evidence="8" type="ordered locus">Arch_0641</name>
</gene>
<dbReference type="Gene3D" id="3.40.50.2300">
    <property type="match status" value="1"/>
</dbReference>
<evidence type="ECO:0000259" key="6">
    <source>
        <dbReference type="PROSITE" id="PS50110"/>
    </source>
</evidence>
<keyword evidence="9" id="KW-1185">Reference proteome</keyword>
<sequence length="228" mass="25239">MSVVLVVDDEPQIRAIIGYVVESTGREWIGAGSAEEARAVLQERSVELILLDVMLPGASGIDLCEAVRASSSTPVVLLSALGDEEDRIRGLEAGADDYITKPFSPREVGLRIEAILRRHGDTSWSEAEGIRIDSDTGELSFEGSTTLLPAMESRVLEQLLHHYNRTVSFHDLLHNVWNTDESVGGREMVRITVHRLRAHLKAIGVRENLIETVRGTGYRVRQQSSKED</sequence>
<dbReference type="GO" id="GO:0032993">
    <property type="term" value="C:protein-DNA complex"/>
    <property type="evidence" value="ECO:0007669"/>
    <property type="project" value="TreeGrafter"/>
</dbReference>
<dbReference type="SMART" id="SM00862">
    <property type="entry name" value="Trans_reg_C"/>
    <property type="match status" value="1"/>
</dbReference>
<keyword evidence="3 5" id="KW-0238">DNA-binding</keyword>
<dbReference type="PANTHER" id="PTHR48111:SF40">
    <property type="entry name" value="PHOSPHATE REGULON TRANSCRIPTIONAL REGULATORY PROTEIN PHOB"/>
    <property type="match status" value="1"/>
</dbReference>
<dbReference type="OrthoDB" id="4481605at2"/>
<dbReference type="Proteomes" id="UP000000376">
    <property type="component" value="Chromosome"/>
</dbReference>
<dbReference type="HOGENOM" id="CLU_000445_30_4_11"/>
<keyword evidence="1 4" id="KW-0597">Phosphoprotein</keyword>
<dbReference type="InterPro" id="IPR036388">
    <property type="entry name" value="WH-like_DNA-bd_sf"/>
</dbReference>
<evidence type="ECO:0000256" key="4">
    <source>
        <dbReference type="PROSITE-ProRule" id="PRU00169"/>
    </source>
</evidence>
<reference evidence="8 9" key="1">
    <citation type="journal article" date="2010" name="Stand. Genomic Sci.">
        <title>Complete genome sequence of Arcanobacterium haemolyticum type strain (11018).</title>
        <authorList>
            <person name="Yasawong M."/>
            <person name="Teshima H."/>
            <person name="Lapidus A."/>
            <person name="Nolan M."/>
            <person name="Lucas S."/>
            <person name="Glavina Del Rio T."/>
            <person name="Tice H."/>
            <person name="Cheng J."/>
            <person name="Bruce D."/>
            <person name="Detter C."/>
            <person name="Tapia R."/>
            <person name="Han C."/>
            <person name="Goodwin L."/>
            <person name="Pitluck S."/>
            <person name="Liolios K."/>
            <person name="Ivanova N."/>
            <person name="Mavromatis K."/>
            <person name="Mikhailova N."/>
            <person name="Pati A."/>
            <person name="Chen A."/>
            <person name="Palaniappan K."/>
            <person name="Land M."/>
            <person name="Hauser L."/>
            <person name="Chang Y."/>
            <person name="Jeffries C."/>
            <person name="Rohde M."/>
            <person name="Sikorski J."/>
            <person name="Pukall R."/>
            <person name="Goker M."/>
            <person name="Woyke T."/>
            <person name="Bristow J."/>
            <person name="Eisen J."/>
            <person name="Markowitz V."/>
            <person name="Hugenholtz P."/>
            <person name="Kyrpides N."/>
            <person name="Klenk H."/>
        </authorList>
    </citation>
    <scope>NUCLEOTIDE SEQUENCE [LARGE SCALE GENOMIC DNA]</scope>
    <source>
        <strain evidence="9">ATCC 9345 / DSM 20595 / CCUG 17215 / LMG 16163 / NBRC 15585 / NCTC 8452 / 11018</strain>
    </source>
</reference>
<name>D7BN76_ARCHD</name>
<proteinExistence type="predicted"/>
<dbReference type="eggNOG" id="COG0745">
    <property type="taxonomic scope" value="Bacteria"/>
</dbReference>